<dbReference type="AlphaFoldDB" id="A0A4Y8IK14"/>
<dbReference type="InterPro" id="IPR050438">
    <property type="entry name" value="LMW_PTPase"/>
</dbReference>
<protein>
    <recommendedName>
        <fullName evidence="2">protein-tyrosine-phosphatase</fullName>
        <ecNumber evidence="2">3.1.3.48</ecNumber>
    </recommendedName>
</protein>
<feature type="domain" description="Phosphotyrosine protein phosphatase I" evidence="7">
    <location>
        <begin position="2"/>
        <end position="149"/>
    </location>
</feature>
<dbReference type="PRINTS" id="PR00719">
    <property type="entry name" value="LMWPTPASE"/>
</dbReference>
<comment type="caution">
    <text evidence="8">The sequence shown here is derived from an EMBL/GenBank/DDBJ whole genome shotgun (WGS) entry which is preliminary data.</text>
</comment>
<dbReference type="SUPFAM" id="SSF52788">
    <property type="entry name" value="Phosphotyrosine protein phosphatases I"/>
    <property type="match status" value="1"/>
</dbReference>
<dbReference type="InterPro" id="IPR023485">
    <property type="entry name" value="Ptyr_pPase"/>
</dbReference>
<comment type="catalytic activity">
    <reaction evidence="5">
        <text>O-phospho-L-tyrosyl-[protein] + H2O = L-tyrosyl-[protein] + phosphate</text>
        <dbReference type="Rhea" id="RHEA:10684"/>
        <dbReference type="Rhea" id="RHEA-COMP:10136"/>
        <dbReference type="Rhea" id="RHEA-COMP:20101"/>
        <dbReference type="ChEBI" id="CHEBI:15377"/>
        <dbReference type="ChEBI" id="CHEBI:43474"/>
        <dbReference type="ChEBI" id="CHEBI:46858"/>
        <dbReference type="ChEBI" id="CHEBI:61978"/>
        <dbReference type="EC" id="3.1.3.48"/>
    </reaction>
</comment>
<keyword evidence="3" id="KW-0378">Hydrolase</keyword>
<organism evidence="8 9">
    <name type="scientific">Filobacillus milosensis</name>
    <dbReference type="NCBI Taxonomy" id="94137"/>
    <lineage>
        <taxon>Bacteria</taxon>
        <taxon>Bacillati</taxon>
        <taxon>Bacillota</taxon>
        <taxon>Bacilli</taxon>
        <taxon>Bacillales</taxon>
        <taxon>Bacillaceae</taxon>
        <taxon>Filobacillus</taxon>
    </lineage>
</organism>
<dbReference type="CDD" id="cd16343">
    <property type="entry name" value="LMWPTP"/>
    <property type="match status" value="1"/>
</dbReference>
<dbReference type="RefSeq" id="WP_134341337.1">
    <property type="nucleotide sequence ID" value="NZ_SOPW01000021.1"/>
</dbReference>
<evidence type="ECO:0000256" key="3">
    <source>
        <dbReference type="ARBA" id="ARBA00022801"/>
    </source>
</evidence>
<comment type="similarity">
    <text evidence="1">Belongs to the low molecular weight phosphotyrosine protein phosphatase family.</text>
</comment>
<dbReference type="Proteomes" id="UP000297975">
    <property type="component" value="Unassembled WGS sequence"/>
</dbReference>
<evidence type="ECO:0000313" key="8">
    <source>
        <dbReference type="EMBL" id="TFB13909.1"/>
    </source>
</evidence>
<dbReference type="InterPro" id="IPR036196">
    <property type="entry name" value="Ptyr_pPase_sf"/>
</dbReference>
<dbReference type="Pfam" id="PF01451">
    <property type="entry name" value="LMWPc"/>
    <property type="match status" value="1"/>
</dbReference>
<keyword evidence="9" id="KW-1185">Reference proteome</keyword>
<name>A0A4Y8IK14_9BACI</name>
<dbReference type="EC" id="3.1.3.48" evidence="2"/>
<keyword evidence="4" id="KW-0904">Protein phosphatase</keyword>
<evidence type="ECO:0000256" key="6">
    <source>
        <dbReference type="PIRSR" id="PIRSR617867-1"/>
    </source>
</evidence>
<dbReference type="SMART" id="SM00226">
    <property type="entry name" value="LMWPc"/>
    <property type="match status" value="1"/>
</dbReference>
<dbReference type="InterPro" id="IPR017867">
    <property type="entry name" value="Tyr_phospatase_low_mol_wt"/>
</dbReference>
<dbReference type="PANTHER" id="PTHR11717">
    <property type="entry name" value="LOW MOLECULAR WEIGHT PROTEIN TYROSINE PHOSPHATASE"/>
    <property type="match status" value="1"/>
</dbReference>
<gene>
    <name evidence="8" type="ORF">E3U55_15210</name>
</gene>
<dbReference type="FunFam" id="3.40.50.2300:FF:000113">
    <property type="entry name" value="Low molecular weight protein-tyrosine-phosphatase"/>
    <property type="match status" value="1"/>
</dbReference>
<sequence length="156" mass="17289">MVKVLFVCLGNICRSPMAEAVFSDLVNKKGLDDKFVVDSAGVADYHVGEAPHEGTVSKLEEHGINSNGLTARQVEQVDFDHFDYIIAMDDDNIEDLNKILSSESKAIVKKLLDYFPDGGKANVPDPYFTGDFDETYQLVSNACKNLLDDIRINNDI</sequence>
<evidence type="ECO:0000256" key="5">
    <source>
        <dbReference type="ARBA" id="ARBA00051722"/>
    </source>
</evidence>
<evidence type="ECO:0000256" key="2">
    <source>
        <dbReference type="ARBA" id="ARBA00013064"/>
    </source>
</evidence>
<accession>A0A4Y8IK14</accession>
<evidence type="ECO:0000259" key="7">
    <source>
        <dbReference type="SMART" id="SM00226"/>
    </source>
</evidence>
<feature type="active site" description="Nucleophile" evidence="6">
    <location>
        <position position="8"/>
    </location>
</feature>
<evidence type="ECO:0000256" key="1">
    <source>
        <dbReference type="ARBA" id="ARBA00011063"/>
    </source>
</evidence>
<evidence type="ECO:0000256" key="4">
    <source>
        <dbReference type="ARBA" id="ARBA00022912"/>
    </source>
</evidence>
<dbReference type="Gene3D" id="3.40.50.2300">
    <property type="match status" value="1"/>
</dbReference>
<evidence type="ECO:0000313" key="9">
    <source>
        <dbReference type="Proteomes" id="UP000297975"/>
    </source>
</evidence>
<dbReference type="PANTHER" id="PTHR11717:SF7">
    <property type="entry name" value="LOW MOLECULAR WEIGHT PHOSPHOTYROSINE PROTEIN PHOSPHATASE"/>
    <property type="match status" value="1"/>
</dbReference>
<dbReference type="GO" id="GO:0004725">
    <property type="term" value="F:protein tyrosine phosphatase activity"/>
    <property type="evidence" value="ECO:0007669"/>
    <property type="project" value="UniProtKB-EC"/>
</dbReference>
<reference evidence="8 9" key="1">
    <citation type="submission" date="2019-03" db="EMBL/GenBank/DDBJ databases">
        <authorList>
            <person name="He R.-H."/>
        </authorList>
    </citation>
    <scope>NUCLEOTIDE SEQUENCE [LARGE SCALE GENOMIC DNA]</scope>
    <source>
        <strain evidence="9">SH 714</strain>
    </source>
</reference>
<feature type="active site" description="Proton donor" evidence="6">
    <location>
        <position position="125"/>
    </location>
</feature>
<feature type="active site" evidence="6">
    <location>
        <position position="14"/>
    </location>
</feature>
<dbReference type="EMBL" id="SOPW01000021">
    <property type="protein sequence ID" value="TFB13909.1"/>
    <property type="molecule type" value="Genomic_DNA"/>
</dbReference>
<dbReference type="OrthoDB" id="9784339at2"/>
<proteinExistence type="inferred from homology"/>